<gene>
    <name evidence="2" type="ORF">QFZ34_002310</name>
</gene>
<evidence type="ECO:0000256" key="1">
    <source>
        <dbReference type="SAM" id="Phobius"/>
    </source>
</evidence>
<keyword evidence="1" id="KW-0812">Transmembrane</keyword>
<name>A0ABU0S8P7_9HYPH</name>
<evidence type="ECO:0000313" key="2">
    <source>
        <dbReference type="EMBL" id="MDQ0997128.1"/>
    </source>
</evidence>
<keyword evidence="3" id="KW-1185">Reference proteome</keyword>
<reference evidence="2 3" key="1">
    <citation type="submission" date="2023-07" db="EMBL/GenBank/DDBJ databases">
        <title>Comparative genomics of wheat-associated soil bacteria to identify genetic determinants of phenazine resistance.</title>
        <authorList>
            <person name="Mouncey N."/>
        </authorList>
    </citation>
    <scope>NUCLEOTIDE SEQUENCE [LARGE SCALE GENOMIC DNA]</scope>
    <source>
        <strain evidence="2 3">W4I11</strain>
    </source>
</reference>
<proteinExistence type="predicted"/>
<accession>A0ABU0S8P7</accession>
<organism evidence="2 3">
    <name type="scientific">Phyllobacterium ifriqiyense</name>
    <dbReference type="NCBI Taxonomy" id="314238"/>
    <lineage>
        <taxon>Bacteria</taxon>
        <taxon>Pseudomonadati</taxon>
        <taxon>Pseudomonadota</taxon>
        <taxon>Alphaproteobacteria</taxon>
        <taxon>Hyphomicrobiales</taxon>
        <taxon>Phyllobacteriaceae</taxon>
        <taxon>Phyllobacterium</taxon>
    </lineage>
</organism>
<sequence>MNERAGAFASRLQRQGMGFGIVTICLMLILLFGEARRWGHIATAASGFIVLFLTAYMLFEAALFRLIASKPSEEEGCRAVDKLLAKLHLRRFPQAIRMLDARMAGTNRLLLKLHLAFVVFLVLFAGITTYGLWGHI</sequence>
<feature type="transmembrane region" description="Helical" evidence="1">
    <location>
        <begin position="38"/>
        <end position="59"/>
    </location>
</feature>
<evidence type="ECO:0000313" key="3">
    <source>
        <dbReference type="Proteomes" id="UP001237780"/>
    </source>
</evidence>
<comment type="caution">
    <text evidence="2">The sequence shown here is derived from an EMBL/GenBank/DDBJ whole genome shotgun (WGS) entry which is preliminary data.</text>
</comment>
<feature type="transmembrane region" description="Helical" evidence="1">
    <location>
        <begin position="109"/>
        <end position="133"/>
    </location>
</feature>
<dbReference type="Proteomes" id="UP001237780">
    <property type="component" value="Unassembled WGS sequence"/>
</dbReference>
<feature type="transmembrane region" description="Helical" evidence="1">
    <location>
        <begin position="12"/>
        <end position="32"/>
    </location>
</feature>
<dbReference type="EMBL" id="JAUSZT010000003">
    <property type="protein sequence ID" value="MDQ0997128.1"/>
    <property type="molecule type" value="Genomic_DNA"/>
</dbReference>
<protein>
    <submittedName>
        <fullName evidence="2">Uncharacterized protein</fullName>
    </submittedName>
</protein>
<keyword evidence="1" id="KW-0472">Membrane</keyword>
<dbReference type="RefSeq" id="WP_307280743.1">
    <property type="nucleotide sequence ID" value="NZ_JAUSZT010000003.1"/>
</dbReference>
<keyword evidence="1" id="KW-1133">Transmembrane helix</keyword>